<evidence type="ECO:0000256" key="11">
    <source>
        <dbReference type="SAM" id="MobiDB-lite"/>
    </source>
</evidence>
<name>A0A3M7T259_BRAPC</name>
<sequence length="302" mass="34506">DDEEEEEKNLSEPEIEIVEEKQNLGLRIQDIQEEKDKLLIETADMLHLNIFAAEILLKKHSWSKQNLLNAWIEDAKKCCEKCGLSSDVIKEKSLKIIDDGFTRTDNLSSVVIARKLSGRYVNKKKMSNSSSEIADMCSICFASDTDLIKIICGHQFCKNCWQQYLTMKIEEGNVNEIVCPQTDCFAIIPNEIVESLVSKETAQKYLHFDLKASAFVDSNPTIKWCPYPECGMAVKNPSSSSQNESESRKKNTGSTSREYSRSVDCGNGHYFCWDCLQEGHEPASCKIWKDWFEKILEMKPEE</sequence>
<feature type="domain" description="RING-type" evidence="12">
    <location>
        <begin position="137"/>
        <end position="180"/>
    </location>
</feature>
<dbReference type="CDD" id="cd20346">
    <property type="entry name" value="BRcat_RBR_ANKIB1"/>
    <property type="match status" value="1"/>
</dbReference>
<evidence type="ECO:0000259" key="12">
    <source>
        <dbReference type="PROSITE" id="PS50089"/>
    </source>
</evidence>
<keyword evidence="5" id="KW-0479">Metal-binding</keyword>
<dbReference type="GO" id="GO:0016567">
    <property type="term" value="P:protein ubiquitination"/>
    <property type="evidence" value="ECO:0007669"/>
    <property type="project" value="InterPro"/>
</dbReference>
<evidence type="ECO:0000256" key="6">
    <source>
        <dbReference type="ARBA" id="ARBA00022737"/>
    </source>
</evidence>
<evidence type="ECO:0000256" key="4">
    <source>
        <dbReference type="ARBA" id="ARBA00022679"/>
    </source>
</evidence>
<evidence type="ECO:0000256" key="3">
    <source>
        <dbReference type="ARBA" id="ARBA00012251"/>
    </source>
</evidence>
<keyword evidence="9" id="KW-0862">Zinc</keyword>
<feature type="non-terminal residue" evidence="14">
    <location>
        <position position="1"/>
    </location>
</feature>
<dbReference type="Proteomes" id="UP000276133">
    <property type="component" value="Unassembled WGS sequence"/>
</dbReference>
<organism evidence="14 15">
    <name type="scientific">Brachionus plicatilis</name>
    <name type="common">Marine rotifer</name>
    <name type="synonym">Brachionus muelleri</name>
    <dbReference type="NCBI Taxonomy" id="10195"/>
    <lineage>
        <taxon>Eukaryota</taxon>
        <taxon>Metazoa</taxon>
        <taxon>Spiralia</taxon>
        <taxon>Gnathifera</taxon>
        <taxon>Rotifera</taxon>
        <taxon>Eurotatoria</taxon>
        <taxon>Monogononta</taxon>
        <taxon>Pseudotrocha</taxon>
        <taxon>Ploima</taxon>
        <taxon>Brachionidae</taxon>
        <taxon>Brachionus</taxon>
    </lineage>
</organism>
<comment type="catalytic activity">
    <reaction evidence="1">
        <text>[E2 ubiquitin-conjugating enzyme]-S-ubiquitinyl-L-cysteine + [acceptor protein]-L-lysine = [E2 ubiquitin-conjugating enzyme]-L-cysteine + [acceptor protein]-N(6)-ubiquitinyl-L-lysine.</text>
        <dbReference type="EC" id="2.3.2.31"/>
    </reaction>
</comment>
<keyword evidence="8" id="KW-0833">Ubl conjugation pathway</keyword>
<dbReference type="InterPro" id="IPR044066">
    <property type="entry name" value="TRIAD_supradom"/>
</dbReference>
<keyword evidence="6" id="KW-0677">Repeat</keyword>
<dbReference type="InterPro" id="IPR001841">
    <property type="entry name" value="Znf_RING"/>
</dbReference>
<dbReference type="OrthoDB" id="69641at2759"/>
<evidence type="ECO:0000256" key="8">
    <source>
        <dbReference type="ARBA" id="ARBA00022786"/>
    </source>
</evidence>
<dbReference type="EC" id="2.3.2.31" evidence="3"/>
<dbReference type="InterPro" id="IPR013083">
    <property type="entry name" value="Znf_RING/FYVE/PHD"/>
</dbReference>
<dbReference type="Gene3D" id="3.30.40.10">
    <property type="entry name" value="Zinc/RING finger domain, C3HC4 (zinc finger)"/>
    <property type="match status" value="1"/>
</dbReference>
<keyword evidence="15" id="KW-1185">Reference proteome</keyword>
<dbReference type="GO" id="GO:0061630">
    <property type="term" value="F:ubiquitin protein ligase activity"/>
    <property type="evidence" value="ECO:0007669"/>
    <property type="project" value="UniProtKB-EC"/>
</dbReference>
<evidence type="ECO:0000256" key="2">
    <source>
        <dbReference type="ARBA" id="ARBA00005884"/>
    </source>
</evidence>
<dbReference type="InterPro" id="IPR031127">
    <property type="entry name" value="E3_UB_ligase_RBR"/>
</dbReference>
<evidence type="ECO:0000313" key="14">
    <source>
        <dbReference type="EMBL" id="RNA41918.1"/>
    </source>
</evidence>
<keyword evidence="7 10" id="KW-0863">Zinc-finger</keyword>
<dbReference type="STRING" id="10195.A0A3M7T259"/>
<comment type="similarity">
    <text evidence="2">Belongs to the RBR family. Ariadne subfamily.</text>
</comment>
<proteinExistence type="inferred from homology"/>
<feature type="non-terminal residue" evidence="14">
    <location>
        <position position="302"/>
    </location>
</feature>
<feature type="region of interest" description="Disordered" evidence="11">
    <location>
        <begin position="236"/>
        <end position="261"/>
    </location>
</feature>
<dbReference type="SMART" id="SM00647">
    <property type="entry name" value="IBR"/>
    <property type="match status" value="1"/>
</dbReference>
<dbReference type="Pfam" id="PF01485">
    <property type="entry name" value="IBR"/>
    <property type="match status" value="1"/>
</dbReference>
<protein>
    <recommendedName>
        <fullName evidence="3">RBR-type E3 ubiquitin transferase</fullName>
        <ecNumber evidence="3">2.3.2.31</ecNumber>
    </recommendedName>
</protein>
<evidence type="ECO:0000256" key="9">
    <source>
        <dbReference type="ARBA" id="ARBA00022833"/>
    </source>
</evidence>
<dbReference type="SUPFAM" id="SSF57850">
    <property type="entry name" value="RING/U-box"/>
    <property type="match status" value="1"/>
</dbReference>
<reference evidence="14 15" key="1">
    <citation type="journal article" date="2018" name="Sci. Rep.">
        <title>Genomic signatures of local adaptation to the degree of environmental predictability in rotifers.</title>
        <authorList>
            <person name="Franch-Gras L."/>
            <person name="Hahn C."/>
            <person name="Garcia-Roger E.M."/>
            <person name="Carmona M.J."/>
            <person name="Serra M."/>
            <person name="Gomez A."/>
        </authorList>
    </citation>
    <scope>NUCLEOTIDE SEQUENCE [LARGE SCALE GENOMIC DNA]</scope>
    <source>
        <strain evidence="14">HYR1</strain>
    </source>
</reference>
<dbReference type="GO" id="GO:0008270">
    <property type="term" value="F:zinc ion binding"/>
    <property type="evidence" value="ECO:0007669"/>
    <property type="project" value="UniProtKB-KW"/>
</dbReference>
<dbReference type="PANTHER" id="PTHR11685">
    <property type="entry name" value="RBR FAMILY RING FINGER AND IBR DOMAIN-CONTAINING"/>
    <property type="match status" value="1"/>
</dbReference>
<evidence type="ECO:0000256" key="1">
    <source>
        <dbReference type="ARBA" id="ARBA00001798"/>
    </source>
</evidence>
<dbReference type="InterPro" id="IPR002867">
    <property type="entry name" value="IBR_dom"/>
</dbReference>
<accession>A0A3M7T259</accession>
<dbReference type="FunFam" id="3.30.40.10:FF:000019">
    <property type="entry name" value="RBR-type E3 ubiquitin transferase"/>
    <property type="match status" value="1"/>
</dbReference>
<dbReference type="InterPro" id="IPR018957">
    <property type="entry name" value="Znf_C3HC4_RING-type"/>
</dbReference>
<dbReference type="Pfam" id="PF00097">
    <property type="entry name" value="zf-C3HC4"/>
    <property type="match status" value="1"/>
</dbReference>
<evidence type="ECO:0000256" key="7">
    <source>
        <dbReference type="ARBA" id="ARBA00022771"/>
    </source>
</evidence>
<evidence type="ECO:0000256" key="5">
    <source>
        <dbReference type="ARBA" id="ARBA00022723"/>
    </source>
</evidence>
<dbReference type="EMBL" id="REGN01000435">
    <property type="protein sequence ID" value="RNA41918.1"/>
    <property type="molecule type" value="Genomic_DNA"/>
</dbReference>
<keyword evidence="4" id="KW-0808">Transferase</keyword>
<dbReference type="PROSITE" id="PS50089">
    <property type="entry name" value="ZF_RING_2"/>
    <property type="match status" value="1"/>
</dbReference>
<feature type="domain" description="RING-type" evidence="13">
    <location>
        <begin position="133"/>
        <end position="302"/>
    </location>
</feature>
<evidence type="ECO:0000256" key="10">
    <source>
        <dbReference type="PROSITE-ProRule" id="PRU00175"/>
    </source>
</evidence>
<comment type="caution">
    <text evidence="14">The sequence shown here is derived from an EMBL/GenBank/DDBJ whole genome shotgun (WGS) entry which is preliminary data.</text>
</comment>
<dbReference type="AlphaFoldDB" id="A0A3M7T259"/>
<gene>
    <name evidence="14" type="ORF">BpHYR1_021510</name>
</gene>
<evidence type="ECO:0000313" key="15">
    <source>
        <dbReference type="Proteomes" id="UP000276133"/>
    </source>
</evidence>
<evidence type="ECO:0000259" key="13">
    <source>
        <dbReference type="PROSITE" id="PS51873"/>
    </source>
</evidence>
<dbReference type="PROSITE" id="PS51873">
    <property type="entry name" value="TRIAD"/>
    <property type="match status" value="1"/>
</dbReference>